<keyword evidence="2" id="KW-0472">Membrane</keyword>
<keyword evidence="2" id="KW-1133">Transmembrane helix</keyword>
<organism evidence="3 4">
    <name type="scientific">Verruconis gallopava</name>
    <dbReference type="NCBI Taxonomy" id="253628"/>
    <lineage>
        <taxon>Eukaryota</taxon>
        <taxon>Fungi</taxon>
        <taxon>Dikarya</taxon>
        <taxon>Ascomycota</taxon>
        <taxon>Pezizomycotina</taxon>
        <taxon>Dothideomycetes</taxon>
        <taxon>Pleosporomycetidae</taxon>
        <taxon>Venturiales</taxon>
        <taxon>Sympoventuriaceae</taxon>
        <taxon>Verruconis</taxon>
    </lineage>
</organism>
<feature type="compositionally biased region" description="Low complexity" evidence="1">
    <location>
        <begin position="1"/>
        <end position="20"/>
    </location>
</feature>
<dbReference type="HOGENOM" id="CLU_1090722_0_0_1"/>
<keyword evidence="4" id="KW-1185">Reference proteome</keyword>
<accession>A0A0D1YDV3</accession>
<gene>
    <name evidence="3" type="ORF">PV09_09355</name>
</gene>
<sequence>MTIPTSSPLSPSSNSTSPFTRPHNWRDAMLMTSYASSTALADVQPSEDASLSVFSDQPTDTFRPAGIAIGIAALALVIICFCIFVVVVVAKCQREQHRRLQITKMTAARRAHRQRLFPLSLPTLRSQPAVESLTDSQEHILAMPTHDASNSRAMEQELDRSDARMVCQGMADPVLPSLDIDLEALRMPLPPPPSYQEISADGPVRSVSESSWITEGNVLEETQPQRPRYGGRRNFRMKTSAARRAGTAIPATRRL</sequence>
<evidence type="ECO:0000313" key="3">
    <source>
        <dbReference type="EMBL" id="KIV98911.1"/>
    </source>
</evidence>
<dbReference type="GeneID" id="27317328"/>
<dbReference type="RefSeq" id="XP_016208781.1">
    <property type="nucleotide sequence ID" value="XM_016363402.1"/>
</dbReference>
<evidence type="ECO:0000313" key="4">
    <source>
        <dbReference type="Proteomes" id="UP000053259"/>
    </source>
</evidence>
<dbReference type="Proteomes" id="UP000053259">
    <property type="component" value="Unassembled WGS sequence"/>
</dbReference>
<feature type="transmembrane region" description="Helical" evidence="2">
    <location>
        <begin position="65"/>
        <end position="90"/>
    </location>
</feature>
<reference evidence="3 4" key="1">
    <citation type="submission" date="2015-01" db="EMBL/GenBank/DDBJ databases">
        <title>The Genome Sequence of Ochroconis gallopava CBS43764.</title>
        <authorList>
            <consortium name="The Broad Institute Genomics Platform"/>
            <person name="Cuomo C."/>
            <person name="de Hoog S."/>
            <person name="Gorbushina A."/>
            <person name="Stielow B."/>
            <person name="Teixiera M."/>
            <person name="Abouelleil A."/>
            <person name="Chapman S.B."/>
            <person name="Priest M."/>
            <person name="Young S.K."/>
            <person name="Wortman J."/>
            <person name="Nusbaum C."/>
            <person name="Birren B."/>
        </authorList>
    </citation>
    <scope>NUCLEOTIDE SEQUENCE [LARGE SCALE GENOMIC DNA]</scope>
    <source>
        <strain evidence="3 4">CBS 43764</strain>
    </source>
</reference>
<dbReference type="EMBL" id="KN847591">
    <property type="protein sequence ID" value="KIV98911.1"/>
    <property type="molecule type" value="Genomic_DNA"/>
</dbReference>
<proteinExistence type="predicted"/>
<feature type="region of interest" description="Disordered" evidence="1">
    <location>
        <begin position="1"/>
        <end position="21"/>
    </location>
</feature>
<keyword evidence="2" id="KW-0812">Transmembrane</keyword>
<protein>
    <submittedName>
        <fullName evidence="3">Uncharacterized protein</fullName>
    </submittedName>
</protein>
<evidence type="ECO:0000256" key="1">
    <source>
        <dbReference type="SAM" id="MobiDB-lite"/>
    </source>
</evidence>
<evidence type="ECO:0000256" key="2">
    <source>
        <dbReference type="SAM" id="Phobius"/>
    </source>
</evidence>
<dbReference type="VEuPathDB" id="FungiDB:PV09_09355"/>
<dbReference type="AlphaFoldDB" id="A0A0D1YDV3"/>
<name>A0A0D1YDV3_9PEZI</name>
<dbReference type="InParanoid" id="A0A0D1YDV3"/>